<dbReference type="EMBL" id="CP005286">
    <property type="protein sequence ID" value="AJE33109.1"/>
    <property type="molecule type" value="Genomic_DNA"/>
</dbReference>
<keyword evidence="1" id="KW-0808">Transferase</keyword>
<protein>
    <recommendedName>
        <fullName evidence="6">SteA-like C-terminal domain-containing protein</fullName>
    </recommendedName>
</protein>
<dbReference type="AlphaFoldDB" id="A0A0B5DBH9"/>
<feature type="domain" description="SteA-like C-terminal" evidence="6">
    <location>
        <begin position="333"/>
        <end position="386"/>
    </location>
</feature>
<gene>
    <name evidence="7" type="ORF">B842_06300</name>
</gene>
<dbReference type="Proteomes" id="UP000031524">
    <property type="component" value="Chromosome"/>
</dbReference>
<organism evidence="7 8">
    <name type="scientific">Corynebacterium humireducens NBRC 106098 = DSM 45392</name>
    <dbReference type="NCBI Taxonomy" id="1223515"/>
    <lineage>
        <taxon>Bacteria</taxon>
        <taxon>Bacillati</taxon>
        <taxon>Actinomycetota</taxon>
        <taxon>Actinomycetes</taxon>
        <taxon>Mycobacteriales</taxon>
        <taxon>Corynebacteriaceae</taxon>
        <taxon>Corynebacterium</taxon>
    </lineage>
</organism>
<dbReference type="SUPFAM" id="SSF63999">
    <property type="entry name" value="Thiamin pyrophosphokinase, catalytic domain"/>
    <property type="match status" value="1"/>
</dbReference>
<evidence type="ECO:0000313" key="7">
    <source>
        <dbReference type="EMBL" id="AJE33109.1"/>
    </source>
</evidence>
<name>A0A0B5DBH9_9CORY</name>
<evidence type="ECO:0000256" key="4">
    <source>
        <dbReference type="ARBA" id="ARBA00022840"/>
    </source>
</evidence>
<dbReference type="RefSeq" id="WP_040085781.1">
    <property type="nucleotide sequence ID" value="NZ_BCSU01000023.1"/>
</dbReference>
<evidence type="ECO:0000256" key="5">
    <source>
        <dbReference type="SAM" id="Phobius"/>
    </source>
</evidence>
<sequence>MSLFSRTADLPGLQGTLRDCTAGGKGLQRLRAGDIAVINTADISRRDAQLLIDARPAAVVNMSRFSTGAVPNFGPHMLLDADVLLIEDTGLELAAGIRDGKKGRITEDGAVHLADRQIGAGRVVTAEEVEASFTEAQQSLVDHMEAFFGNTIQFIHSEGPLLIDGLGIPDTGADISGRKALVVSPGPDHRNEVKLLRNFIREYDPVIIGVDAAADTLLELGYKPDLIVGNPAGIGADTLRSGGRVILPADPDGHAAGLERIQDLGVGAMTFPAATDSATDLALLLADYHGAQIIVNAGSPFDLDAVFANDPAATPTALLTRSKLGARLVDASAISDLYTVNSGRGTAWLWAVLGILVAAAAIVLIVGLSGSGTFSDNLIDTWNSIALTFQGWFK</sequence>
<proteinExistence type="predicted"/>
<evidence type="ECO:0000256" key="1">
    <source>
        <dbReference type="ARBA" id="ARBA00022679"/>
    </source>
</evidence>
<dbReference type="GO" id="GO:0009229">
    <property type="term" value="P:thiamine diphosphate biosynthetic process"/>
    <property type="evidence" value="ECO:0007669"/>
    <property type="project" value="InterPro"/>
</dbReference>
<keyword evidence="2" id="KW-0547">Nucleotide-binding</keyword>
<reference evidence="7 8" key="1">
    <citation type="submission" date="2013-04" db="EMBL/GenBank/DDBJ databases">
        <title>Complete genome sequence of Corynebacterium humireducens DSM 45392(T), isolated from a wastewater-fed microbial fuel cell.</title>
        <authorList>
            <person name="Ruckert C."/>
            <person name="Albersmeier A."/>
            <person name="Kalinowski J."/>
        </authorList>
    </citation>
    <scope>NUCLEOTIDE SEQUENCE [LARGE SCALE GENOMIC DNA]</scope>
    <source>
        <strain evidence="8">MFC-5</strain>
    </source>
</reference>
<keyword evidence="8" id="KW-1185">Reference proteome</keyword>
<dbReference type="GO" id="GO:0016301">
    <property type="term" value="F:kinase activity"/>
    <property type="evidence" value="ECO:0007669"/>
    <property type="project" value="UniProtKB-KW"/>
</dbReference>
<dbReference type="InterPro" id="IPR047795">
    <property type="entry name" value="Put_SteA-like"/>
</dbReference>
<dbReference type="KEGG" id="chm:B842_06300"/>
<dbReference type="InterPro" id="IPR036759">
    <property type="entry name" value="TPK_catalytic_sf"/>
</dbReference>
<dbReference type="GO" id="GO:0004788">
    <property type="term" value="F:thiamine diphosphokinase activity"/>
    <property type="evidence" value="ECO:0007669"/>
    <property type="project" value="InterPro"/>
</dbReference>
<dbReference type="OrthoDB" id="5169996at2"/>
<keyword evidence="5" id="KW-0812">Transmembrane</keyword>
<accession>A0A0B5DBH9</accession>
<evidence type="ECO:0000256" key="3">
    <source>
        <dbReference type="ARBA" id="ARBA00022777"/>
    </source>
</evidence>
<keyword evidence="5" id="KW-0472">Membrane</keyword>
<keyword evidence="5" id="KW-1133">Transmembrane helix</keyword>
<dbReference type="InterPro" id="IPR022215">
    <property type="entry name" value="SteA-like_C"/>
</dbReference>
<evidence type="ECO:0000313" key="8">
    <source>
        <dbReference type="Proteomes" id="UP000031524"/>
    </source>
</evidence>
<dbReference type="GO" id="GO:0005524">
    <property type="term" value="F:ATP binding"/>
    <property type="evidence" value="ECO:0007669"/>
    <property type="project" value="UniProtKB-KW"/>
</dbReference>
<keyword evidence="3" id="KW-0418">Kinase</keyword>
<dbReference type="HOGENOM" id="CLU_046690_0_0_11"/>
<dbReference type="Pfam" id="PF12555">
    <property type="entry name" value="SteA-like_C"/>
    <property type="match status" value="1"/>
</dbReference>
<dbReference type="STRING" id="1223515.B842_06300"/>
<keyword evidence="4" id="KW-0067">ATP-binding</keyword>
<feature type="transmembrane region" description="Helical" evidence="5">
    <location>
        <begin position="347"/>
        <end position="368"/>
    </location>
</feature>
<evidence type="ECO:0000256" key="2">
    <source>
        <dbReference type="ARBA" id="ARBA00022741"/>
    </source>
</evidence>
<dbReference type="NCBIfam" id="NF040608">
    <property type="entry name" value="division_SteA"/>
    <property type="match status" value="1"/>
</dbReference>
<evidence type="ECO:0000259" key="6">
    <source>
        <dbReference type="Pfam" id="PF12555"/>
    </source>
</evidence>